<reference evidence="1 2" key="1">
    <citation type="submission" date="2023-09" db="EMBL/GenBank/DDBJ databases">
        <authorList>
            <person name="Rey-Velasco X."/>
        </authorList>
    </citation>
    <scope>NUCLEOTIDE SEQUENCE [LARGE SCALE GENOMIC DNA]</scope>
    <source>
        <strain evidence="1 2">F260</strain>
    </source>
</reference>
<accession>A0ABU3CMJ4</accession>
<protein>
    <submittedName>
        <fullName evidence="1">Capsule assembly Wzi family protein</fullName>
    </submittedName>
</protein>
<evidence type="ECO:0000313" key="2">
    <source>
        <dbReference type="Proteomes" id="UP001245285"/>
    </source>
</evidence>
<gene>
    <name evidence="1" type="ORF">RM545_12860</name>
</gene>
<keyword evidence="2" id="KW-1185">Reference proteome</keyword>
<sequence length="448" mass="51126">MKFLKIFSVIFFLTQFNASSQSLQYSLDINTYGTAYSQDESPFWIHSNKRGRVNESSNFFGLINGKAIYSFSENASLEVGMGILYHDGYNSSLKFDESYVSFLNSWIEITAGRKQKEELYLGLSASNENILWSLNARPLLGILAKTKDPVFLFNDYGLGFTASFGEFFLDDERFVQNVRVHHKSFNFVYKSAGNFQVSAGLQHYVQWAGVSPEFGELSNDFQSYLKIFLGMQGDSEQEAENAEGNQIGSYEVKLKTEISEYRVELIYNHLFEDGSGRMLFNTPDGRYGLFIEDTYKLSENNWIKALMYELYYTLDQSEGSGTTDGDDNYFVHDLYQSGWTYENRVIGVPFITMNEDRTRVYNNTLVAHHLGLTGMAFNNFPYKLLNSYRINYGYKGNDVLDNKILSSFLEVEVYNLNNLNINVQLGADFISDSPTNIGAGILLSKTIY</sequence>
<dbReference type="Proteomes" id="UP001245285">
    <property type="component" value="Unassembled WGS sequence"/>
</dbReference>
<dbReference type="InterPro" id="IPR038636">
    <property type="entry name" value="Wzi_sf"/>
</dbReference>
<proteinExistence type="predicted"/>
<evidence type="ECO:0000313" key="1">
    <source>
        <dbReference type="EMBL" id="MDT0647583.1"/>
    </source>
</evidence>
<dbReference type="EMBL" id="JAVRHO010000018">
    <property type="protein sequence ID" value="MDT0647583.1"/>
    <property type="molecule type" value="Genomic_DNA"/>
</dbReference>
<organism evidence="1 2">
    <name type="scientific">Autumnicola lenta</name>
    <dbReference type="NCBI Taxonomy" id="3075593"/>
    <lineage>
        <taxon>Bacteria</taxon>
        <taxon>Pseudomonadati</taxon>
        <taxon>Bacteroidota</taxon>
        <taxon>Flavobacteriia</taxon>
        <taxon>Flavobacteriales</taxon>
        <taxon>Flavobacteriaceae</taxon>
        <taxon>Autumnicola</taxon>
    </lineage>
</organism>
<comment type="caution">
    <text evidence="1">The sequence shown here is derived from an EMBL/GenBank/DDBJ whole genome shotgun (WGS) entry which is preliminary data.</text>
</comment>
<dbReference type="Gene3D" id="2.40.160.130">
    <property type="entry name" value="Capsule assembly protein Wzi"/>
    <property type="match status" value="1"/>
</dbReference>
<name>A0ABU3CMJ4_9FLAO</name>
<dbReference type="RefSeq" id="WP_311495683.1">
    <property type="nucleotide sequence ID" value="NZ_JAVRHO010000018.1"/>
</dbReference>